<accession>A0A137ZZT2</accession>
<evidence type="ECO:0000256" key="7">
    <source>
        <dbReference type="ARBA" id="ARBA00022989"/>
    </source>
</evidence>
<dbReference type="PROSITE" id="PS00217">
    <property type="entry name" value="SUGAR_TRANSPORT_2"/>
    <property type="match status" value="1"/>
</dbReference>
<dbReference type="Proteomes" id="UP000070258">
    <property type="component" value="Unassembled WGS sequence"/>
</dbReference>
<evidence type="ECO:0000259" key="10">
    <source>
        <dbReference type="PROSITE" id="PS50850"/>
    </source>
</evidence>
<evidence type="ECO:0000256" key="6">
    <source>
        <dbReference type="ARBA" id="ARBA00022847"/>
    </source>
</evidence>
<feature type="transmembrane region" description="Helical" evidence="9">
    <location>
        <begin position="148"/>
        <end position="173"/>
    </location>
</feature>
<dbReference type="RefSeq" id="WP_068574657.1">
    <property type="nucleotide sequence ID" value="NZ_LSRF01000058.1"/>
</dbReference>
<evidence type="ECO:0000256" key="5">
    <source>
        <dbReference type="ARBA" id="ARBA00022692"/>
    </source>
</evidence>
<evidence type="ECO:0000256" key="8">
    <source>
        <dbReference type="ARBA" id="ARBA00023136"/>
    </source>
</evidence>
<evidence type="ECO:0000313" key="11">
    <source>
        <dbReference type="EMBL" id="KXP03659.1"/>
    </source>
</evidence>
<dbReference type="AlphaFoldDB" id="A0A137ZZT2"/>
<dbReference type="PANTHER" id="PTHR43528">
    <property type="entry name" value="ALPHA-KETOGLUTARATE PERMEASE"/>
    <property type="match status" value="1"/>
</dbReference>
<feature type="transmembrane region" description="Helical" evidence="9">
    <location>
        <begin position="108"/>
        <end position="127"/>
    </location>
</feature>
<dbReference type="InterPro" id="IPR036259">
    <property type="entry name" value="MFS_trans_sf"/>
</dbReference>
<dbReference type="Pfam" id="PF07690">
    <property type="entry name" value="MFS_1"/>
    <property type="match status" value="1"/>
</dbReference>
<feature type="transmembrane region" description="Helical" evidence="9">
    <location>
        <begin position="273"/>
        <end position="292"/>
    </location>
</feature>
<dbReference type="InterPro" id="IPR011701">
    <property type="entry name" value="MFS"/>
</dbReference>
<feature type="domain" description="Major facilitator superfamily (MFS) profile" evidence="10">
    <location>
        <begin position="13"/>
        <end position="421"/>
    </location>
</feature>
<name>A0A137ZZT2_9ACTN</name>
<evidence type="ECO:0000256" key="9">
    <source>
        <dbReference type="SAM" id="Phobius"/>
    </source>
</evidence>
<feature type="transmembrane region" description="Helical" evidence="9">
    <location>
        <begin position="84"/>
        <end position="102"/>
    </location>
</feature>
<dbReference type="PANTHER" id="PTHR43528:SF1">
    <property type="entry name" value="ALPHA-KETOGLUTARATE PERMEASE"/>
    <property type="match status" value="1"/>
</dbReference>
<feature type="transmembrane region" description="Helical" evidence="9">
    <location>
        <begin position="185"/>
        <end position="203"/>
    </location>
</feature>
<dbReference type="GO" id="GO:0015293">
    <property type="term" value="F:symporter activity"/>
    <property type="evidence" value="ECO:0007669"/>
    <property type="project" value="UniProtKB-KW"/>
</dbReference>
<keyword evidence="7 9" id="KW-1133">Transmembrane helix</keyword>
<evidence type="ECO:0000256" key="4">
    <source>
        <dbReference type="ARBA" id="ARBA00022475"/>
    </source>
</evidence>
<protein>
    <recommendedName>
        <fullName evidence="10">Major facilitator superfamily (MFS) profile domain-containing protein</fullName>
    </recommendedName>
</protein>
<evidence type="ECO:0000256" key="2">
    <source>
        <dbReference type="ARBA" id="ARBA00008240"/>
    </source>
</evidence>
<sequence length="435" mass="44857">MKDGTGSDGRRRALLAATVGSAVESFDWNVYAVLAPFFAVSMFPAHGASALLAAYAGFAVGFLARPLGGVVVGWASDRYGRRPTLAFCMVAISAASLGMAILPTSAMIGAWAAVLIVILRLVQGFAFGGETSTVAAYVSEVAPPGRRFSYGALSYSGTAGGSLIAFGVVAALTAVYGRDGLSDGAWRWGFAAAAVAGLCAIWVRFRAPESAAFTAEGSTSRSGRSPLGPLLSEQRTAVVTVALMTAAGTVPVYFALVYLPVYADTVGRVDKAAVSGTMAVVLAVVVGAIVAFGRLMDRFDPIRVLRIAYLVQALGTVPLLWAFRQGLVPFVAVALLLGIALAPTLAIGNVLYGLLFPTMLRAVGSGLGMAIAIAALGGTLPMVAEWLSTRGWYGWLPVYVASAAVCGLIGLGSAVRSGRLRAVLARSPEPIPTQR</sequence>
<keyword evidence="4" id="KW-1003">Cell membrane</keyword>
<dbReference type="EMBL" id="LSRF01000058">
    <property type="protein sequence ID" value="KXP03659.1"/>
    <property type="molecule type" value="Genomic_DNA"/>
</dbReference>
<comment type="subcellular location">
    <subcellularLocation>
        <location evidence="1">Cell membrane</location>
        <topology evidence="1">Multi-pass membrane protein</topology>
    </subcellularLocation>
</comment>
<feature type="transmembrane region" description="Helical" evidence="9">
    <location>
        <begin position="304"/>
        <end position="323"/>
    </location>
</feature>
<feature type="transmembrane region" description="Helical" evidence="9">
    <location>
        <begin position="362"/>
        <end position="380"/>
    </location>
</feature>
<feature type="transmembrane region" description="Helical" evidence="9">
    <location>
        <begin position="49"/>
        <end position="72"/>
    </location>
</feature>
<comment type="similarity">
    <text evidence="2">Belongs to the major facilitator superfamily. Metabolite:H+ Symporter (MHS) family (TC 2.A.1.6) family.</text>
</comment>
<dbReference type="InterPro" id="IPR051084">
    <property type="entry name" value="H+-coupled_symporters"/>
</dbReference>
<dbReference type="InterPro" id="IPR005829">
    <property type="entry name" value="Sugar_transporter_CS"/>
</dbReference>
<feature type="transmembrane region" description="Helical" evidence="9">
    <location>
        <begin position="329"/>
        <end position="355"/>
    </location>
</feature>
<evidence type="ECO:0000256" key="3">
    <source>
        <dbReference type="ARBA" id="ARBA00022448"/>
    </source>
</evidence>
<dbReference type="InterPro" id="IPR020846">
    <property type="entry name" value="MFS_dom"/>
</dbReference>
<evidence type="ECO:0000313" key="12">
    <source>
        <dbReference type="Proteomes" id="UP000070258"/>
    </source>
</evidence>
<dbReference type="Gene3D" id="1.20.1250.20">
    <property type="entry name" value="MFS general substrate transporter like domains"/>
    <property type="match status" value="2"/>
</dbReference>
<gene>
    <name evidence="11" type="ORF">AXK60_17810</name>
</gene>
<keyword evidence="5 9" id="KW-0812">Transmembrane</keyword>
<keyword evidence="3" id="KW-0813">Transport</keyword>
<feature type="transmembrane region" description="Helical" evidence="9">
    <location>
        <begin position="237"/>
        <end position="261"/>
    </location>
</feature>
<evidence type="ECO:0000256" key="1">
    <source>
        <dbReference type="ARBA" id="ARBA00004651"/>
    </source>
</evidence>
<dbReference type="GO" id="GO:0005886">
    <property type="term" value="C:plasma membrane"/>
    <property type="evidence" value="ECO:0007669"/>
    <property type="project" value="UniProtKB-SubCell"/>
</dbReference>
<comment type="caution">
    <text evidence="11">The sequence shown here is derived from an EMBL/GenBank/DDBJ whole genome shotgun (WGS) entry which is preliminary data.</text>
</comment>
<dbReference type="SUPFAM" id="SSF103473">
    <property type="entry name" value="MFS general substrate transporter"/>
    <property type="match status" value="1"/>
</dbReference>
<organism evidence="11 12">
    <name type="scientific">Tsukamurella pseudospumae</name>
    <dbReference type="NCBI Taxonomy" id="239498"/>
    <lineage>
        <taxon>Bacteria</taxon>
        <taxon>Bacillati</taxon>
        <taxon>Actinomycetota</taxon>
        <taxon>Actinomycetes</taxon>
        <taxon>Mycobacteriales</taxon>
        <taxon>Tsukamurellaceae</taxon>
        <taxon>Tsukamurella</taxon>
    </lineage>
</organism>
<dbReference type="PROSITE" id="PS50850">
    <property type="entry name" value="MFS"/>
    <property type="match status" value="1"/>
</dbReference>
<proteinExistence type="inferred from homology"/>
<keyword evidence="8 9" id="KW-0472">Membrane</keyword>
<reference evidence="12" key="1">
    <citation type="submission" date="2016-02" db="EMBL/GenBank/DDBJ databases">
        <authorList>
            <person name="Wen L."/>
            <person name="He K."/>
            <person name="Yang H."/>
        </authorList>
    </citation>
    <scope>NUCLEOTIDE SEQUENCE [LARGE SCALE GENOMIC DNA]</scope>
    <source>
        <strain evidence="12">JCM 15929</strain>
    </source>
</reference>
<feature type="transmembrane region" description="Helical" evidence="9">
    <location>
        <begin position="392"/>
        <end position="411"/>
    </location>
</feature>
<keyword evidence="6" id="KW-0769">Symport</keyword>